<evidence type="ECO:0000256" key="14">
    <source>
        <dbReference type="ARBA" id="ARBA00023268"/>
    </source>
</evidence>
<feature type="region of interest" description="Disordered" evidence="16">
    <location>
        <begin position="24"/>
        <end position="54"/>
    </location>
</feature>
<feature type="region of interest" description="Disordered" evidence="16">
    <location>
        <begin position="1258"/>
        <end position="1330"/>
    </location>
</feature>
<dbReference type="GO" id="GO:0003723">
    <property type="term" value="F:RNA binding"/>
    <property type="evidence" value="ECO:0007669"/>
    <property type="project" value="UniProtKB-KW"/>
</dbReference>
<dbReference type="PROSITE" id="PS50878">
    <property type="entry name" value="RT_POL"/>
    <property type="match status" value="1"/>
</dbReference>
<feature type="compositionally biased region" description="Polar residues" evidence="16">
    <location>
        <begin position="1311"/>
        <end position="1330"/>
    </location>
</feature>
<evidence type="ECO:0000256" key="5">
    <source>
        <dbReference type="ARBA" id="ARBA00022722"/>
    </source>
</evidence>
<evidence type="ECO:0000256" key="10">
    <source>
        <dbReference type="ARBA" id="ARBA00022884"/>
    </source>
</evidence>
<keyword evidence="1" id="KW-0507">mRNA processing</keyword>
<feature type="region of interest" description="Disordered" evidence="16">
    <location>
        <begin position="404"/>
        <end position="453"/>
    </location>
</feature>
<dbReference type="SUPFAM" id="SSF57756">
    <property type="entry name" value="Retrovirus zinc finger-like domains"/>
    <property type="match status" value="1"/>
</dbReference>
<proteinExistence type="predicted"/>
<keyword evidence="11" id="KW-0229">DNA integration</keyword>
<dbReference type="EMBL" id="LWDE02001061">
    <property type="protein sequence ID" value="KAE8242608.1"/>
    <property type="molecule type" value="Genomic_DNA"/>
</dbReference>
<evidence type="ECO:0000256" key="2">
    <source>
        <dbReference type="ARBA" id="ARBA00022670"/>
    </source>
</evidence>
<feature type="compositionally biased region" description="Polar residues" evidence="16">
    <location>
        <begin position="1277"/>
        <end position="1297"/>
    </location>
</feature>
<dbReference type="InterPro" id="IPR001584">
    <property type="entry name" value="Integrase_cat-core"/>
</dbReference>
<reference evidence="20" key="2">
    <citation type="journal article" date="2019" name="IMA Fungus">
        <title>Genome sequencing and comparison of five Tilletia species to identify candidate genes for the detection of regulated species infecting wheat.</title>
        <authorList>
            <person name="Nguyen H.D.T."/>
            <person name="Sultana T."/>
            <person name="Kesanakurti P."/>
            <person name="Hambleton S."/>
        </authorList>
    </citation>
    <scope>NUCLEOTIDE SEQUENCE</scope>
    <source>
        <strain evidence="20">DAOMC 236426</strain>
    </source>
</reference>
<feature type="compositionally biased region" description="Basic and acidic residues" evidence="16">
    <location>
        <begin position="1472"/>
        <end position="1484"/>
    </location>
</feature>
<dbReference type="InterPro" id="IPR043502">
    <property type="entry name" value="DNA/RNA_pol_sf"/>
</dbReference>
<dbReference type="SMART" id="SM00343">
    <property type="entry name" value="ZnF_C2HC"/>
    <property type="match status" value="1"/>
</dbReference>
<dbReference type="Pfam" id="PF00078">
    <property type="entry name" value="RVT_1"/>
    <property type="match status" value="1"/>
</dbReference>
<feature type="region of interest" description="Disordered" evidence="16">
    <location>
        <begin position="498"/>
        <end position="540"/>
    </location>
</feature>
<dbReference type="GO" id="GO:0003964">
    <property type="term" value="F:RNA-directed DNA polymerase activity"/>
    <property type="evidence" value="ECO:0007669"/>
    <property type="project" value="UniProtKB-KW"/>
</dbReference>
<feature type="region of interest" description="Disordered" evidence="16">
    <location>
        <begin position="103"/>
        <end position="201"/>
    </location>
</feature>
<keyword evidence="14" id="KW-0511">Multifunctional enzyme</keyword>
<dbReference type="Gene3D" id="3.30.420.10">
    <property type="entry name" value="Ribonuclease H-like superfamily/Ribonuclease H"/>
    <property type="match status" value="1"/>
</dbReference>
<feature type="compositionally biased region" description="Low complexity" evidence="16">
    <location>
        <begin position="1298"/>
        <end position="1310"/>
    </location>
</feature>
<feature type="region of interest" description="Disordered" evidence="16">
    <location>
        <begin position="1361"/>
        <end position="1513"/>
    </location>
</feature>
<dbReference type="InterPro" id="IPR036875">
    <property type="entry name" value="Znf_CCHC_sf"/>
</dbReference>
<keyword evidence="10" id="KW-0694">RNA-binding</keyword>
<dbReference type="GO" id="GO:0004519">
    <property type="term" value="F:endonuclease activity"/>
    <property type="evidence" value="ECO:0007669"/>
    <property type="project" value="UniProtKB-KW"/>
</dbReference>
<keyword evidence="9" id="KW-0460">Magnesium</keyword>
<evidence type="ECO:0000256" key="11">
    <source>
        <dbReference type="ARBA" id="ARBA00022908"/>
    </source>
</evidence>
<dbReference type="PROSITE" id="PS00141">
    <property type="entry name" value="ASP_PROTEASE"/>
    <property type="match status" value="1"/>
</dbReference>
<keyword evidence="15" id="KW-0862">Zinc</keyword>
<dbReference type="InterPro" id="IPR001878">
    <property type="entry name" value="Znf_CCHC"/>
</dbReference>
<dbReference type="CDD" id="cd09274">
    <property type="entry name" value="RNase_HI_RT_Ty3"/>
    <property type="match status" value="1"/>
</dbReference>
<keyword evidence="15" id="KW-0479">Metal-binding</keyword>
<comment type="caution">
    <text evidence="20">The sequence shown here is derived from an EMBL/GenBank/DDBJ whole genome shotgun (WGS) entry which is preliminary data.</text>
</comment>
<keyword evidence="4" id="KW-0548">Nucleotidyltransferase</keyword>
<dbReference type="Pfam" id="PF00665">
    <property type="entry name" value="rve"/>
    <property type="match status" value="1"/>
</dbReference>
<feature type="domain" description="Integrase catalytic" evidence="19">
    <location>
        <begin position="1609"/>
        <end position="1773"/>
    </location>
</feature>
<dbReference type="FunFam" id="3.30.70.270:FF:000020">
    <property type="entry name" value="Transposon Tf2-6 polyprotein-like Protein"/>
    <property type="match status" value="1"/>
</dbReference>
<evidence type="ECO:0000256" key="13">
    <source>
        <dbReference type="ARBA" id="ARBA00023125"/>
    </source>
</evidence>
<dbReference type="GO" id="GO:0005634">
    <property type="term" value="C:nucleus"/>
    <property type="evidence" value="ECO:0007669"/>
    <property type="project" value="UniProtKB-ARBA"/>
</dbReference>
<feature type="compositionally biased region" description="Basic residues" evidence="16">
    <location>
        <begin position="1419"/>
        <end position="1428"/>
    </location>
</feature>
<evidence type="ECO:0000256" key="7">
    <source>
        <dbReference type="ARBA" id="ARBA00022759"/>
    </source>
</evidence>
<feature type="domain" description="CCHC-type" evidence="17">
    <location>
        <begin position="460"/>
        <end position="475"/>
    </location>
</feature>
<evidence type="ECO:0000256" key="3">
    <source>
        <dbReference type="ARBA" id="ARBA00022679"/>
    </source>
</evidence>
<evidence type="ECO:0000313" key="21">
    <source>
        <dbReference type="Proteomes" id="UP000077684"/>
    </source>
</evidence>
<dbReference type="GO" id="GO:0003677">
    <property type="term" value="F:DNA binding"/>
    <property type="evidence" value="ECO:0007669"/>
    <property type="project" value="UniProtKB-KW"/>
</dbReference>
<evidence type="ECO:0008006" key="22">
    <source>
        <dbReference type="Google" id="ProtNLM"/>
    </source>
</evidence>
<dbReference type="InterPro" id="IPR012337">
    <property type="entry name" value="RNaseH-like_sf"/>
</dbReference>
<dbReference type="Gene3D" id="3.30.70.270">
    <property type="match status" value="2"/>
</dbReference>
<dbReference type="Proteomes" id="UP000077684">
    <property type="component" value="Unassembled WGS sequence"/>
</dbReference>
<dbReference type="InterPro" id="IPR036397">
    <property type="entry name" value="RNaseH_sf"/>
</dbReference>
<organism evidence="20 21">
    <name type="scientific">Tilletia controversa</name>
    <name type="common">dwarf bunt fungus</name>
    <dbReference type="NCBI Taxonomy" id="13291"/>
    <lineage>
        <taxon>Eukaryota</taxon>
        <taxon>Fungi</taxon>
        <taxon>Dikarya</taxon>
        <taxon>Basidiomycota</taxon>
        <taxon>Ustilaginomycotina</taxon>
        <taxon>Exobasidiomycetes</taxon>
        <taxon>Tilletiales</taxon>
        <taxon>Tilletiaceae</taxon>
        <taxon>Tilletia</taxon>
    </lineage>
</organism>
<evidence type="ECO:0000259" key="17">
    <source>
        <dbReference type="PROSITE" id="PS50158"/>
    </source>
</evidence>
<dbReference type="Gene3D" id="3.10.20.370">
    <property type="match status" value="1"/>
</dbReference>
<dbReference type="InterPro" id="IPR021109">
    <property type="entry name" value="Peptidase_aspartic_dom_sf"/>
</dbReference>
<keyword evidence="6" id="KW-0064">Aspartyl protease</keyword>
<dbReference type="PROSITE" id="PS50994">
    <property type="entry name" value="INTEGRASE"/>
    <property type="match status" value="1"/>
</dbReference>
<dbReference type="InterPro" id="IPR043128">
    <property type="entry name" value="Rev_trsase/Diguanyl_cyclase"/>
</dbReference>
<keyword evidence="2" id="KW-0645">Protease</keyword>
<dbReference type="SUPFAM" id="SSF53098">
    <property type="entry name" value="Ribonuclease H-like"/>
    <property type="match status" value="1"/>
</dbReference>
<keyword evidence="7" id="KW-0255">Endonuclease</keyword>
<keyword evidence="3" id="KW-0808">Transferase</keyword>
<feature type="compositionally biased region" description="Basic and acidic residues" evidence="16">
    <location>
        <begin position="1429"/>
        <end position="1464"/>
    </location>
</feature>
<feature type="compositionally biased region" description="Polar residues" evidence="16">
    <location>
        <begin position="126"/>
        <end position="140"/>
    </location>
</feature>
<dbReference type="GO" id="GO:0008270">
    <property type="term" value="F:zinc ion binding"/>
    <property type="evidence" value="ECO:0007669"/>
    <property type="project" value="UniProtKB-KW"/>
</dbReference>
<dbReference type="Gene3D" id="1.10.340.70">
    <property type="match status" value="1"/>
</dbReference>
<feature type="compositionally biased region" description="Basic and acidic residues" evidence="16">
    <location>
        <begin position="1394"/>
        <end position="1418"/>
    </location>
</feature>
<feature type="compositionally biased region" description="Basic and acidic residues" evidence="16">
    <location>
        <begin position="1258"/>
        <end position="1269"/>
    </location>
</feature>
<dbReference type="InterPro" id="IPR041577">
    <property type="entry name" value="RT_RNaseH_2"/>
</dbReference>
<dbReference type="InterPro" id="IPR000477">
    <property type="entry name" value="RT_dom"/>
</dbReference>
<feature type="compositionally biased region" description="Basic and acidic residues" evidence="16">
    <location>
        <begin position="141"/>
        <end position="151"/>
    </location>
</feature>
<dbReference type="InterPro" id="IPR041588">
    <property type="entry name" value="Integrase_H2C2"/>
</dbReference>
<keyword evidence="15" id="KW-0863">Zinc-finger</keyword>
<sequence length="1840" mass="207700">MATWLSHVVPSSTRNQSLEQELQQLRVSQGRQLSQPSSDSTIIQQRGQAQDVPRSSLGFPLGMTPSQQFAAQSPIESMIFPRPQQQPPATPYSMHFPQYQTPQLPAQRSGVQPYMRTSRPPGLSAVTMSTPDRPTFGQPSERQRDKQRAQDDGGPGGGEPSGGGYGGDGDGGRGPGGGPGGGGNGSGGGGGDGGGLHREDWRIDRPNQQGFSTQKVPRATDIGKFDPKRRRALAFWVRLEHFREGGVYTDAAIISILHGCFEGEANDWWDTVWPRPMNWDEWRETFFRRWTGNPNVVSKRLEARRFKPEKETLSQYLYDKYWLVGEQGVARMVSRSHLRGEVPRFSVPEILQHRSVGDLLEIVHDGLPPDWQERTLDTLENSPTWEDYVQKMVRREGVLRGSLYPSRYGSDFPEDSPREKESRPRRRPQTPPRRSGQRSTSQLSDTERQQRRKDRETGACFLCHKPGHAAADCKSHPEQAKIARRVEKEFVARVLAGRQESSEEDLSSDGEVQKQVRFDEGEDIKEEGTRSGNSSSEDPRYDVKAIRVRTVVRRLRSTQADGPGRLHESASAYKLAVWLNRSNDVYCLTPFELLVDSGSEISLISTQAARKIAPNAVWHPPQPIELHAFDDGLPQRTKAVVMLPIVFECEDGDRTEMCESHVVDRCSDGWLLGVDNIKNLGMLCDPTSWTVEFKRGTLQRANMLFPEGGAGAGKSNKDSLTISKADLDTIHDVQNESRGQATVDLSGLSQTDDTIIEELEIDIPSSETKPAVATSAALTSEQRKRLSEELAKHKVWPTKQRPIGLYKHGVFDIKLKIGQENWTHSEPPRRTSPAQKEAIDKTLKEHDEMGLSEPGESPYTSGIVLVPQKDKIRLCNDYRPLNSVTEDDQYFLPATDEVHDCLHDSHFFTIVDCNKGYHQFGLSDRARLLLAFATYRGVRIWNRMPFGPKNAVAFFQRTIDKILGKYRRKCAIAYLDDVIIFSPDFDTHVRDVGNVLKELADAGLTIAPKKCAFAFKSLQVLGYRATELGTMVDEEKVKAVKALPSPTTATEARRLFAMASWYRRFIPRFAILARPMNEAINRQPFIWTKIEEDAMMKIKEALTTPPILRRADFKRPFILDVDASAVGFGAALIQKDDDGKEHPIIFLSRQTKDAERRYPATHLELQAIEWAVKKLRHYLDGGKMTVRSDHKALLWLWNLKSSDLSHRLQRLTLSLAPLREKIKIEYRKGTSNQVADALSRAPVEEVDTTKDEVMMQIPIKEEKEPEQQKKKSALVATLNSHSQTLSQNKVSTSQNAASQSLSQTKLSTSQDAASTNTESQEIPTTISSSLAFGSDEKTSWANAYRQDSHYQRIWRRLNNNNESRRQTEDVEEDMGNHAARGKRDRVGSEGSQANEEKKELDREGLKEKVDVEEKEGLGKKKKGSRGWKRLKDWKQGWPKKEKGGHDGPKKEEDGHNGGHGRDDGQDLVAGGNEKEEVVIQEKETSPMTEGASGSTRRRSPRLKTSRRTRRSKPPTQFFVQEGFLFERKRSSTDEVIKLCVPEEKIPLVIHEFHNSSRAGHPSSQRTIDAMKETFTFPDFGKRIKEHVKSCFECQLNKTRHHLPYGELHPIFSPSQVFHTIGIDFVTGLTPSGREHYDSITVCADKFSEFAFFWPSKTTDTASDTAQRFLERAYPYTGLPQRIISDRDVRFTSQFWQTLVKKLDIQHSMSTAYHPQTDGQVERLNQQLATLLRHTVALDQHDWAERLPSAMMAYNQTIHETTKQRPYMLVFGRLPRIFPLQFLTSTRPEKESGLWSKDAHGDLRGDYLLSAVSAASPCRFLGAPSPLRCSGGDGAELRPRR</sequence>
<dbReference type="Pfam" id="PF17921">
    <property type="entry name" value="Integrase_H2C2"/>
    <property type="match status" value="1"/>
</dbReference>
<evidence type="ECO:0000259" key="19">
    <source>
        <dbReference type="PROSITE" id="PS50994"/>
    </source>
</evidence>
<keyword evidence="5" id="KW-0540">Nuclease</keyword>
<keyword evidence="13" id="KW-0238">DNA-binding</keyword>
<dbReference type="GO" id="GO:0006397">
    <property type="term" value="P:mRNA processing"/>
    <property type="evidence" value="ECO:0007669"/>
    <property type="project" value="UniProtKB-KW"/>
</dbReference>
<evidence type="ECO:0000256" key="6">
    <source>
        <dbReference type="ARBA" id="ARBA00022750"/>
    </source>
</evidence>
<feature type="compositionally biased region" description="Gly residues" evidence="16">
    <location>
        <begin position="153"/>
        <end position="194"/>
    </location>
</feature>
<dbReference type="GO" id="GO:0004190">
    <property type="term" value="F:aspartic-type endopeptidase activity"/>
    <property type="evidence" value="ECO:0007669"/>
    <property type="project" value="UniProtKB-KW"/>
</dbReference>
<dbReference type="Pfam" id="PF17919">
    <property type="entry name" value="RT_RNaseH_2"/>
    <property type="match status" value="1"/>
</dbReference>
<keyword evidence="12" id="KW-0695">RNA-directed DNA polymerase</keyword>
<feature type="compositionally biased region" description="Basic residues" evidence="16">
    <location>
        <begin position="1495"/>
        <end position="1512"/>
    </location>
</feature>
<dbReference type="PROSITE" id="PS50158">
    <property type="entry name" value="ZF_CCHC"/>
    <property type="match status" value="1"/>
</dbReference>
<keyword evidence="8" id="KW-0378">Hydrolase</keyword>
<evidence type="ECO:0000256" key="8">
    <source>
        <dbReference type="ARBA" id="ARBA00022801"/>
    </source>
</evidence>
<dbReference type="FunFam" id="3.10.20.370:FF:000001">
    <property type="entry name" value="Retrovirus-related Pol polyprotein from transposon 17.6-like protein"/>
    <property type="match status" value="1"/>
</dbReference>
<evidence type="ECO:0000256" key="9">
    <source>
        <dbReference type="ARBA" id="ARBA00022842"/>
    </source>
</evidence>
<dbReference type="GO" id="GO:0006508">
    <property type="term" value="P:proteolysis"/>
    <property type="evidence" value="ECO:0007669"/>
    <property type="project" value="UniProtKB-KW"/>
</dbReference>
<reference evidence="20" key="1">
    <citation type="submission" date="2016-04" db="EMBL/GenBank/DDBJ databases">
        <authorList>
            <person name="Nguyen H.D."/>
            <person name="Samba Siva P."/>
            <person name="Cullis J."/>
            <person name="Levesque C.A."/>
            <person name="Hambleton S."/>
        </authorList>
    </citation>
    <scope>NUCLEOTIDE SEQUENCE</scope>
    <source>
        <strain evidence="20">DAOMC 236426</strain>
    </source>
</reference>
<dbReference type="InterPro" id="IPR001969">
    <property type="entry name" value="Aspartic_peptidase_AS"/>
</dbReference>
<evidence type="ECO:0000256" key="12">
    <source>
        <dbReference type="ARBA" id="ARBA00022918"/>
    </source>
</evidence>
<protein>
    <recommendedName>
        <fullName evidence="22">Reverse transcriptase</fullName>
    </recommendedName>
</protein>
<accession>A0A8X7SUW8</accession>
<dbReference type="CDD" id="cd01647">
    <property type="entry name" value="RT_LTR"/>
    <property type="match status" value="1"/>
</dbReference>
<dbReference type="CDD" id="cd00303">
    <property type="entry name" value="retropepsin_like"/>
    <property type="match status" value="1"/>
</dbReference>
<evidence type="ECO:0000256" key="1">
    <source>
        <dbReference type="ARBA" id="ARBA00022664"/>
    </source>
</evidence>
<dbReference type="PANTHER" id="PTHR37984">
    <property type="entry name" value="PROTEIN CBG26694"/>
    <property type="match status" value="1"/>
</dbReference>
<dbReference type="InterPro" id="IPR050951">
    <property type="entry name" value="Retrovirus_Pol_polyprotein"/>
</dbReference>
<keyword evidence="21" id="KW-1185">Reference proteome</keyword>
<evidence type="ECO:0000256" key="16">
    <source>
        <dbReference type="SAM" id="MobiDB-lite"/>
    </source>
</evidence>
<name>A0A8X7SUW8_9BASI</name>
<evidence type="ECO:0000259" key="18">
    <source>
        <dbReference type="PROSITE" id="PS50878"/>
    </source>
</evidence>
<feature type="compositionally biased region" description="Polar residues" evidence="16">
    <location>
        <begin position="24"/>
        <end position="48"/>
    </location>
</feature>
<dbReference type="Gene3D" id="2.40.70.10">
    <property type="entry name" value="Acid Proteases"/>
    <property type="match status" value="1"/>
</dbReference>
<dbReference type="GO" id="GO:0015074">
    <property type="term" value="P:DNA integration"/>
    <property type="evidence" value="ECO:0007669"/>
    <property type="project" value="UniProtKB-KW"/>
</dbReference>
<evidence type="ECO:0000256" key="15">
    <source>
        <dbReference type="PROSITE-ProRule" id="PRU00047"/>
    </source>
</evidence>
<evidence type="ECO:0000313" key="20">
    <source>
        <dbReference type="EMBL" id="KAE8242608.1"/>
    </source>
</evidence>
<gene>
    <name evidence="20" type="ORF">A4X06_0g6830</name>
</gene>
<evidence type="ECO:0000256" key="4">
    <source>
        <dbReference type="ARBA" id="ARBA00022695"/>
    </source>
</evidence>
<dbReference type="Gene3D" id="3.10.10.10">
    <property type="entry name" value="HIV Type 1 Reverse Transcriptase, subunit A, domain 1"/>
    <property type="match status" value="1"/>
</dbReference>
<feature type="domain" description="Reverse transcriptase" evidence="18">
    <location>
        <begin position="847"/>
        <end position="1032"/>
    </location>
</feature>
<dbReference type="PANTHER" id="PTHR37984:SF5">
    <property type="entry name" value="PROTEIN NYNRIN-LIKE"/>
    <property type="match status" value="1"/>
</dbReference>
<dbReference type="SUPFAM" id="SSF56672">
    <property type="entry name" value="DNA/RNA polymerases"/>
    <property type="match status" value="1"/>
</dbReference>